<feature type="transmembrane region" description="Helical" evidence="1">
    <location>
        <begin position="110"/>
        <end position="133"/>
    </location>
</feature>
<comment type="caution">
    <text evidence="2">The sequence shown here is derived from an EMBL/GenBank/DDBJ whole genome shotgun (WGS) entry which is preliminary data.</text>
</comment>
<organism evidence="2 3">
    <name type="scientific">Nonomuraea polychroma</name>
    <dbReference type="NCBI Taxonomy" id="46176"/>
    <lineage>
        <taxon>Bacteria</taxon>
        <taxon>Bacillati</taxon>
        <taxon>Actinomycetota</taxon>
        <taxon>Actinomycetes</taxon>
        <taxon>Streptosporangiales</taxon>
        <taxon>Streptosporangiaceae</taxon>
        <taxon>Nonomuraea</taxon>
    </lineage>
</organism>
<reference evidence="2 3" key="1">
    <citation type="submission" date="2019-01" db="EMBL/GenBank/DDBJ databases">
        <title>Sequencing the genomes of 1000 actinobacteria strains.</title>
        <authorList>
            <person name="Klenk H.-P."/>
        </authorList>
    </citation>
    <scope>NUCLEOTIDE SEQUENCE [LARGE SCALE GENOMIC DNA]</scope>
    <source>
        <strain evidence="2 3">DSM 43925</strain>
    </source>
</reference>
<keyword evidence="3" id="KW-1185">Reference proteome</keyword>
<keyword evidence="1" id="KW-0472">Membrane</keyword>
<feature type="transmembrane region" description="Helical" evidence="1">
    <location>
        <begin position="55"/>
        <end position="74"/>
    </location>
</feature>
<accession>A0A438M264</accession>
<feature type="transmembrane region" description="Helical" evidence="1">
    <location>
        <begin position="18"/>
        <end position="35"/>
    </location>
</feature>
<protein>
    <submittedName>
        <fullName evidence="2">Uncharacterized protein</fullName>
    </submittedName>
</protein>
<evidence type="ECO:0000313" key="3">
    <source>
        <dbReference type="Proteomes" id="UP000284824"/>
    </source>
</evidence>
<dbReference type="OrthoDB" id="9786643at2"/>
<dbReference type="AlphaFoldDB" id="A0A438M264"/>
<dbReference type="EMBL" id="SAUN01000001">
    <property type="protein sequence ID" value="RVX39613.1"/>
    <property type="molecule type" value="Genomic_DNA"/>
</dbReference>
<evidence type="ECO:0000256" key="1">
    <source>
        <dbReference type="SAM" id="Phobius"/>
    </source>
</evidence>
<dbReference type="Proteomes" id="UP000284824">
    <property type="component" value="Unassembled WGS sequence"/>
</dbReference>
<proteinExistence type="predicted"/>
<gene>
    <name evidence="2" type="ORF">EDD27_1974</name>
</gene>
<keyword evidence="1" id="KW-1133">Transmembrane helix</keyword>
<evidence type="ECO:0000313" key="2">
    <source>
        <dbReference type="EMBL" id="RVX39613.1"/>
    </source>
</evidence>
<sequence>MGAVRVLVKHSLTSPQDIAFNVISTAAFVVVLYFQRDATAPGSAVPLAMLTLPGILGLGVAFNGLIGVISMMAVEREDGTLLRVKAVPQGMLGCLVGRIALLMLQSSAGLAIMVVAGVVLVLLAWAVASLLIAPPILRRMARRESGPLMEARRHRALQRVV</sequence>
<name>A0A438M264_9ACTN</name>
<keyword evidence="1" id="KW-0812">Transmembrane</keyword>